<sequence>MSGETARFDDLSASEETSAGGGSADLGYTSVGESSSAGGENPGSTGVSPLSGETSGRADESSRGGDSPALTSESPLSGDAADLASVSPLNGDASEPGEVSPVNGGATSSGVSPSNGETLEPTRVSPLSGETSGVADESLRDGDAAALTSESPLDGDELQPSGREGSAGQGFLARNRRVVVALAAAVVVVAALVVAVQVLPGGGAGDANSGNVAATSSLVPGTSKTAAPASVVPTQPGVPRAGEFGAWASRTSQWLDIPLRAMNGYAQATVTLGKEQPGCHLSWITLAAIGKIASDHGRAQGNRVGENGTLAKPLGTVEVFDFYHRPVSTPGAAGPLQLSPAVWSKWQRSASGGKPDIQNIDDSALTAGRALCANGRDLATDWWNGVATLEPAPVVLHRTLATTNVYGTVGQSDQPPNPAVLTAVDFAIDQIGLPYVWGGNGTRDADPGFDCSGLTTAAYASADIKLMRTADTQFRSVAHVSEPQLGDLIFYGEPASTIHHVGIYIGNQQMIDAPQTGQAVQVHPYRKPGDDYAGAGRPTA</sequence>
<keyword evidence="2" id="KW-0645">Protease</keyword>
<dbReference type="InterPro" id="IPR023346">
    <property type="entry name" value="Lysozyme-like_dom_sf"/>
</dbReference>
<comment type="similarity">
    <text evidence="1">Belongs to the peptidase C40 family.</text>
</comment>
<evidence type="ECO:0000256" key="5">
    <source>
        <dbReference type="SAM" id="MobiDB-lite"/>
    </source>
</evidence>
<name>A0A2N3WBL6_9PSEU</name>
<evidence type="ECO:0000256" key="3">
    <source>
        <dbReference type="ARBA" id="ARBA00022801"/>
    </source>
</evidence>
<dbReference type="SUPFAM" id="SSF54001">
    <property type="entry name" value="Cysteine proteinases"/>
    <property type="match status" value="1"/>
</dbReference>
<reference evidence="8 9" key="1">
    <citation type="submission" date="2017-12" db="EMBL/GenBank/DDBJ databases">
        <title>Sequencing the genomes of 1000 Actinobacteria strains.</title>
        <authorList>
            <person name="Klenk H.-P."/>
        </authorList>
    </citation>
    <scope>NUCLEOTIDE SEQUENCE [LARGE SCALE GENOMIC DNA]</scope>
    <source>
        <strain evidence="8 9">DSM 45165</strain>
    </source>
</reference>
<keyword evidence="3 8" id="KW-0378">Hydrolase</keyword>
<keyword evidence="6" id="KW-0812">Transmembrane</keyword>
<accession>A0A2N3WBL6</accession>
<protein>
    <submittedName>
        <fullName evidence="8">Cell wall-associated NlpC family hydrolase</fullName>
    </submittedName>
</protein>
<dbReference type="PROSITE" id="PS51935">
    <property type="entry name" value="NLPC_P60"/>
    <property type="match status" value="1"/>
</dbReference>
<dbReference type="EMBL" id="PJMY01000003">
    <property type="protein sequence ID" value="PKV91274.1"/>
    <property type="molecule type" value="Genomic_DNA"/>
</dbReference>
<proteinExistence type="inferred from homology"/>
<dbReference type="GO" id="GO:0008234">
    <property type="term" value="F:cysteine-type peptidase activity"/>
    <property type="evidence" value="ECO:0007669"/>
    <property type="project" value="UniProtKB-KW"/>
</dbReference>
<evidence type="ECO:0000256" key="4">
    <source>
        <dbReference type="ARBA" id="ARBA00022807"/>
    </source>
</evidence>
<feature type="domain" description="NlpC/P60" evidence="7">
    <location>
        <begin position="417"/>
        <end position="540"/>
    </location>
</feature>
<evidence type="ECO:0000256" key="2">
    <source>
        <dbReference type="ARBA" id="ARBA00022670"/>
    </source>
</evidence>
<feature type="transmembrane region" description="Helical" evidence="6">
    <location>
        <begin position="178"/>
        <end position="199"/>
    </location>
</feature>
<keyword evidence="6" id="KW-1133">Transmembrane helix</keyword>
<evidence type="ECO:0000256" key="6">
    <source>
        <dbReference type="SAM" id="Phobius"/>
    </source>
</evidence>
<comment type="caution">
    <text evidence="8">The sequence shown here is derived from an EMBL/GenBank/DDBJ whole genome shotgun (WGS) entry which is preliminary data.</text>
</comment>
<keyword evidence="6" id="KW-0472">Membrane</keyword>
<feature type="compositionally biased region" description="Polar residues" evidence="5">
    <location>
        <begin position="31"/>
        <end position="54"/>
    </location>
</feature>
<evidence type="ECO:0000313" key="9">
    <source>
        <dbReference type="Proteomes" id="UP000233750"/>
    </source>
</evidence>
<dbReference type="GO" id="GO:0006508">
    <property type="term" value="P:proteolysis"/>
    <property type="evidence" value="ECO:0007669"/>
    <property type="project" value="UniProtKB-KW"/>
</dbReference>
<dbReference type="AlphaFoldDB" id="A0A2N3WBL6"/>
<dbReference type="Pfam" id="PF00877">
    <property type="entry name" value="NLPC_P60"/>
    <property type="match status" value="1"/>
</dbReference>
<dbReference type="SUPFAM" id="SSF53955">
    <property type="entry name" value="Lysozyme-like"/>
    <property type="match status" value="1"/>
</dbReference>
<dbReference type="InterPro" id="IPR038765">
    <property type="entry name" value="Papain-like_cys_pep_sf"/>
</dbReference>
<keyword evidence="4" id="KW-0788">Thiol protease</keyword>
<dbReference type="Proteomes" id="UP000233750">
    <property type="component" value="Unassembled WGS sequence"/>
</dbReference>
<evidence type="ECO:0000256" key="1">
    <source>
        <dbReference type="ARBA" id="ARBA00007074"/>
    </source>
</evidence>
<evidence type="ECO:0000259" key="7">
    <source>
        <dbReference type="PROSITE" id="PS51935"/>
    </source>
</evidence>
<keyword evidence="9" id="KW-1185">Reference proteome</keyword>
<evidence type="ECO:0000313" key="8">
    <source>
        <dbReference type="EMBL" id="PKV91274.1"/>
    </source>
</evidence>
<dbReference type="PANTHER" id="PTHR47359:SF3">
    <property type="entry name" value="NLP_P60 DOMAIN-CONTAINING PROTEIN-RELATED"/>
    <property type="match status" value="1"/>
</dbReference>
<organism evidence="8 9">
    <name type="scientific">Amycolatopsis echigonensis</name>
    <dbReference type="NCBI Taxonomy" id="2576905"/>
    <lineage>
        <taxon>Bacteria</taxon>
        <taxon>Bacillati</taxon>
        <taxon>Actinomycetota</taxon>
        <taxon>Actinomycetes</taxon>
        <taxon>Pseudonocardiales</taxon>
        <taxon>Pseudonocardiaceae</taxon>
        <taxon>Amycolatopsis</taxon>
    </lineage>
</organism>
<dbReference type="Gene3D" id="3.90.1720.10">
    <property type="entry name" value="endopeptidase domain like (from Nostoc punctiforme)"/>
    <property type="match status" value="1"/>
</dbReference>
<gene>
    <name evidence="8" type="ORF">ATK30_2040</name>
</gene>
<dbReference type="PANTHER" id="PTHR47359">
    <property type="entry name" value="PEPTIDOGLYCAN DL-ENDOPEPTIDASE CWLO"/>
    <property type="match status" value="1"/>
</dbReference>
<feature type="compositionally biased region" description="Basic and acidic residues" evidence="5">
    <location>
        <begin position="1"/>
        <end position="10"/>
    </location>
</feature>
<feature type="region of interest" description="Disordered" evidence="5">
    <location>
        <begin position="1"/>
        <end position="168"/>
    </location>
</feature>
<dbReference type="InterPro" id="IPR051794">
    <property type="entry name" value="PG_Endopeptidase_C40"/>
</dbReference>
<feature type="region of interest" description="Disordered" evidence="5">
    <location>
        <begin position="515"/>
        <end position="540"/>
    </location>
</feature>
<feature type="compositionally biased region" description="Polar residues" evidence="5">
    <location>
        <begin position="105"/>
        <end position="117"/>
    </location>
</feature>
<dbReference type="InterPro" id="IPR000064">
    <property type="entry name" value="NLP_P60_dom"/>
</dbReference>